<feature type="transmembrane region" description="Helical" evidence="7">
    <location>
        <begin position="529"/>
        <end position="550"/>
    </location>
</feature>
<keyword evidence="10" id="KW-1185">Reference proteome</keyword>
<dbReference type="SUPFAM" id="SSF160246">
    <property type="entry name" value="EspE N-terminal domain-like"/>
    <property type="match status" value="1"/>
</dbReference>
<dbReference type="Proteomes" id="UP001231124">
    <property type="component" value="Unassembled WGS sequence"/>
</dbReference>
<dbReference type="Pfam" id="PF13632">
    <property type="entry name" value="Glyco_trans_2_3"/>
    <property type="match status" value="1"/>
</dbReference>
<comment type="subcellular location">
    <subcellularLocation>
        <location evidence="1">Membrane</location>
        <topology evidence="1">Multi-pass membrane protein</topology>
    </subcellularLocation>
</comment>
<keyword evidence="4 7" id="KW-0812">Transmembrane</keyword>
<evidence type="ECO:0000256" key="3">
    <source>
        <dbReference type="ARBA" id="ARBA00022679"/>
    </source>
</evidence>
<keyword evidence="3" id="KW-0808">Transferase</keyword>
<keyword evidence="5 7" id="KW-1133">Transmembrane helix</keyword>
<evidence type="ECO:0000256" key="1">
    <source>
        <dbReference type="ARBA" id="ARBA00004141"/>
    </source>
</evidence>
<name>A0ABU0I1A3_9HYPH</name>
<dbReference type="InterPro" id="IPR037257">
    <property type="entry name" value="T2SS_E_N_sf"/>
</dbReference>
<dbReference type="InterPro" id="IPR050321">
    <property type="entry name" value="Glycosyltr_2/OpgH_subfam"/>
</dbReference>
<feature type="domain" description="Glycosyltransferase 2-like" evidence="8">
    <location>
        <begin position="323"/>
        <end position="513"/>
    </location>
</feature>
<dbReference type="InterPro" id="IPR029044">
    <property type="entry name" value="Nucleotide-diphossugar_trans"/>
</dbReference>
<evidence type="ECO:0000256" key="2">
    <source>
        <dbReference type="ARBA" id="ARBA00022676"/>
    </source>
</evidence>
<evidence type="ECO:0000256" key="4">
    <source>
        <dbReference type="ARBA" id="ARBA00022692"/>
    </source>
</evidence>
<evidence type="ECO:0000313" key="10">
    <source>
        <dbReference type="Proteomes" id="UP001231124"/>
    </source>
</evidence>
<dbReference type="PANTHER" id="PTHR43867:SF2">
    <property type="entry name" value="CELLULOSE SYNTHASE CATALYTIC SUBUNIT A [UDP-FORMING]"/>
    <property type="match status" value="1"/>
</dbReference>
<organism evidence="9 10">
    <name type="scientific">Methylobacterium aerolatum</name>
    <dbReference type="NCBI Taxonomy" id="418708"/>
    <lineage>
        <taxon>Bacteria</taxon>
        <taxon>Pseudomonadati</taxon>
        <taxon>Pseudomonadota</taxon>
        <taxon>Alphaproteobacteria</taxon>
        <taxon>Hyphomicrobiales</taxon>
        <taxon>Methylobacteriaceae</taxon>
        <taxon>Methylobacterium</taxon>
    </lineage>
</organism>
<accession>A0ABU0I1A3</accession>
<sequence length="615" mass="65463">MTGSRFASRFFPDIAFLTEHGVPLRRLAQAIVLARRSGTDAASALLRAGLTDEDTYYRALATRLGLPFLDGAIPLDPASAYPECLRDGVASLAPGHGAAVVLAPRGRDIGDLLDEEAAHGPAALAGWAITTPTRLRLAVYGTMPAHVAAHAAGERDGPAPERAFARRPASHRLLALAVALSAALAVVAALPETAILPSVVAAQVLCLAAMVFRLGALVIPPPEVEAPPLPDAALPVYTVLVALHREAAVLRRLLPALAALDYPVAKLDIKLLIEADDAETAAALAAIPLPARFEVVTVPPGDPRTKPRALNAALPLARGDLLVVYDAEDVPEPDQLRRAASVFARAPSATACLQGRLVIDNHEGWLPRLFALEYAGLFDVVNPALAALGMPIPLGGTSMHLRTEVLRRLGGWNAWSVTEDAELGLRLALAGYRMGDLPSATFEEAPLGARSWLRQRCRWMKGFLQISLDHGRRPLATLSRLGPLRSLCAVALVPGAVLSALAYPVCFLATAWVFLRGGIEASPSLLENVATGLAVTVFLVGLVCLVGPMVQGCWRRRWFDLLPFFVLLPFYCLFLGAAAGCALVEFVRAPYRWNKTEHGLSRTTRSGWLTPVGPG</sequence>
<dbReference type="RefSeq" id="WP_238202237.1">
    <property type="nucleotide sequence ID" value="NZ_BPQE01000009.1"/>
</dbReference>
<feature type="transmembrane region" description="Helical" evidence="7">
    <location>
        <begin position="487"/>
        <end position="514"/>
    </location>
</feature>
<dbReference type="EMBL" id="JAUSVP010000006">
    <property type="protein sequence ID" value="MDQ0447882.1"/>
    <property type="molecule type" value="Genomic_DNA"/>
</dbReference>
<protein>
    <recommendedName>
        <fullName evidence="8">Glycosyltransferase 2-like domain-containing protein</fullName>
    </recommendedName>
</protein>
<keyword evidence="2" id="KW-0328">Glycosyltransferase</keyword>
<proteinExistence type="predicted"/>
<reference evidence="9 10" key="1">
    <citation type="submission" date="2023-07" db="EMBL/GenBank/DDBJ databases">
        <title>Genomic Encyclopedia of Type Strains, Phase IV (KMG-IV): sequencing the most valuable type-strain genomes for metagenomic binning, comparative biology and taxonomic classification.</title>
        <authorList>
            <person name="Goeker M."/>
        </authorList>
    </citation>
    <scope>NUCLEOTIDE SEQUENCE [LARGE SCALE GENOMIC DNA]</scope>
    <source>
        <strain evidence="9 10">DSM 19013</strain>
    </source>
</reference>
<feature type="transmembrane region" description="Helical" evidence="7">
    <location>
        <begin position="562"/>
        <end position="587"/>
    </location>
</feature>
<evidence type="ECO:0000256" key="7">
    <source>
        <dbReference type="SAM" id="Phobius"/>
    </source>
</evidence>
<gene>
    <name evidence="9" type="ORF">QO012_002387</name>
</gene>
<evidence type="ECO:0000313" key="9">
    <source>
        <dbReference type="EMBL" id="MDQ0447882.1"/>
    </source>
</evidence>
<dbReference type="Gene3D" id="3.90.550.10">
    <property type="entry name" value="Spore Coat Polysaccharide Biosynthesis Protein SpsA, Chain A"/>
    <property type="match status" value="1"/>
</dbReference>
<evidence type="ECO:0000256" key="5">
    <source>
        <dbReference type="ARBA" id="ARBA00022989"/>
    </source>
</evidence>
<evidence type="ECO:0000259" key="8">
    <source>
        <dbReference type="Pfam" id="PF13632"/>
    </source>
</evidence>
<evidence type="ECO:0000256" key="6">
    <source>
        <dbReference type="ARBA" id="ARBA00023136"/>
    </source>
</evidence>
<dbReference type="PANTHER" id="PTHR43867">
    <property type="entry name" value="CELLULOSE SYNTHASE CATALYTIC SUBUNIT A [UDP-FORMING]"/>
    <property type="match status" value="1"/>
</dbReference>
<dbReference type="SUPFAM" id="SSF53448">
    <property type="entry name" value="Nucleotide-diphospho-sugar transferases"/>
    <property type="match status" value="1"/>
</dbReference>
<comment type="caution">
    <text evidence="9">The sequence shown here is derived from an EMBL/GenBank/DDBJ whole genome shotgun (WGS) entry which is preliminary data.</text>
</comment>
<keyword evidence="6 7" id="KW-0472">Membrane</keyword>
<dbReference type="InterPro" id="IPR001173">
    <property type="entry name" value="Glyco_trans_2-like"/>
</dbReference>